<dbReference type="SUPFAM" id="SSF160467">
    <property type="entry name" value="PH0987 N-terminal domain-like"/>
    <property type="match status" value="1"/>
</dbReference>
<dbReference type="PROSITE" id="PS00188">
    <property type="entry name" value="BIOTIN"/>
    <property type="match status" value="1"/>
</dbReference>
<comment type="caution">
    <text evidence="7">The sequence shown here is derived from an EMBL/GenBank/DDBJ whole genome shotgun (WGS) entry which is preliminary data.</text>
</comment>
<dbReference type="GO" id="GO:0005524">
    <property type="term" value="F:ATP binding"/>
    <property type="evidence" value="ECO:0007669"/>
    <property type="project" value="UniProtKB-KW"/>
</dbReference>
<evidence type="ECO:0000259" key="6">
    <source>
        <dbReference type="PROSITE" id="PS50979"/>
    </source>
</evidence>
<dbReference type="SMART" id="SM00878">
    <property type="entry name" value="Biotin_carb_C"/>
    <property type="match status" value="1"/>
</dbReference>
<dbReference type="InterPro" id="IPR011053">
    <property type="entry name" value="Single_hybrid_motif"/>
</dbReference>
<dbReference type="InterPro" id="IPR003778">
    <property type="entry name" value="CT_A_B"/>
</dbReference>
<evidence type="ECO:0000313" key="7">
    <source>
        <dbReference type="EMBL" id="TVY75991.1"/>
    </source>
</evidence>
<dbReference type="GO" id="GO:0016787">
    <property type="term" value="F:hydrolase activity"/>
    <property type="evidence" value="ECO:0007669"/>
    <property type="project" value="UniProtKB-KW"/>
</dbReference>
<dbReference type="Pfam" id="PF02626">
    <property type="entry name" value="CT_A_B"/>
    <property type="match status" value="1"/>
</dbReference>
<proteinExistence type="predicted"/>
<dbReference type="Pfam" id="PF21986">
    <property type="entry name" value="AH_C"/>
    <property type="match status" value="1"/>
</dbReference>
<dbReference type="Gene3D" id="3.10.490.10">
    <property type="entry name" value="Gamma-glutamyl cyclotransferase-like"/>
    <property type="match status" value="1"/>
</dbReference>
<dbReference type="GO" id="GO:0016874">
    <property type="term" value="F:ligase activity"/>
    <property type="evidence" value="ECO:0007669"/>
    <property type="project" value="UniProtKB-KW"/>
</dbReference>
<keyword evidence="4" id="KW-0067">ATP-binding</keyword>
<evidence type="ECO:0000256" key="1">
    <source>
        <dbReference type="ARBA" id="ARBA00022598"/>
    </source>
</evidence>
<keyword evidence="1" id="KW-0436">Ligase</keyword>
<dbReference type="Gene3D" id="3.30.470.20">
    <property type="entry name" value="ATP-grasp fold, B domain"/>
    <property type="match status" value="1"/>
</dbReference>
<dbReference type="Pfam" id="PF00364">
    <property type="entry name" value="Biotin_lipoyl"/>
    <property type="match status" value="1"/>
</dbReference>
<dbReference type="SUPFAM" id="SSF50891">
    <property type="entry name" value="Cyclophilin-like"/>
    <property type="match status" value="2"/>
</dbReference>
<keyword evidence="2" id="KW-0547">Nucleotide-binding</keyword>
<dbReference type="SUPFAM" id="SSF75304">
    <property type="entry name" value="Amidase signature (AS) enzymes"/>
    <property type="match status" value="1"/>
</dbReference>
<dbReference type="InterPro" id="IPR011054">
    <property type="entry name" value="Rudment_hybrid_motif"/>
</dbReference>
<dbReference type="SMART" id="SM00797">
    <property type="entry name" value="AHS2"/>
    <property type="match status" value="1"/>
</dbReference>
<protein>
    <submittedName>
        <fullName evidence="7">Urea amidolyase</fullName>
    </submittedName>
</protein>
<evidence type="ECO:0000256" key="3">
    <source>
        <dbReference type="ARBA" id="ARBA00022801"/>
    </source>
</evidence>
<dbReference type="InterPro" id="IPR003833">
    <property type="entry name" value="CT_C_D"/>
</dbReference>
<dbReference type="SUPFAM" id="SSF52440">
    <property type="entry name" value="PreATP-grasp domain"/>
    <property type="match status" value="1"/>
</dbReference>
<accession>A0A8T9C1U6</accession>
<keyword evidence="3" id="KW-0378">Hydrolase</keyword>
<organism evidence="7 8">
    <name type="scientific">Lachnellula suecica</name>
    <dbReference type="NCBI Taxonomy" id="602035"/>
    <lineage>
        <taxon>Eukaryota</taxon>
        <taxon>Fungi</taxon>
        <taxon>Dikarya</taxon>
        <taxon>Ascomycota</taxon>
        <taxon>Pezizomycotina</taxon>
        <taxon>Leotiomycetes</taxon>
        <taxon>Helotiales</taxon>
        <taxon>Lachnaceae</taxon>
        <taxon>Lachnellula</taxon>
    </lineage>
</organism>
<dbReference type="Proteomes" id="UP000469558">
    <property type="component" value="Unassembled WGS sequence"/>
</dbReference>
<dbReference type="InterPro" id="IPR016185">
    <property type="entry name" value="PreATP-grasp_dom_sf"/>
</dbReference>
<dbReference type="SUPFAM" id="SSF51246">
    <property type="entry name" value="Rudiment single hybrid motif"/>
    <property type="match status" value="1"/>
</dbReference>
<dbReference type="OrthoDB" id="196847at2759"/>
<dbReference type="Gene3D" id="3.90.1300.10">
    <property type="entry name" value="Amidase signature (AS) domain"/>
    <property type="match status" value="2"/>
</dbReference>
<dbReference type="InterPro" id="IPR005482">
    <property type="entry name" value="Biotin_COase_C"/>
</dbReference>
<dbReference type="Pfam" id="PF02682">
    <property type="entry name" value="CT_C_D"/>
    <property type="match status" value="1"/>
</dbReference>
<dbReference type="InterPro" id="IPR001882">
    <property type="entry name" value="Biotin_BS"/>
</dbReference>
<feature type="domain" description="Biotin carboxylation" evidence="6">
    <location>
        <begin position="1"/>
        <end position="680"/>
    </location>
</feature>
<keyword evidence="5" id="KW-0092">Biotin</keyword>
<evidence type="ECO:0000256" key="4">
    <source>
        <dbReference type="ARBA" id="ARBA00022840"/>
    </source>
</evidence>
<gene>
    <name evidence="7" type="primary">DUR1,2</name>
    <name evidence="7" type="ORF">LSUE1_G005941</name>
</gene>
<evidence type="ECO:0000256" key="5">
    <source>
        <dbReference type="ARBA" id="ARBA00023267"/>
    </source>
</evidence>
<dbReference type="InterPro" id="IPR053844">
    <property type="entry name" value="AH_C"/>
</dbReference>
<evidence type="ECO:0000256" key="2">
    <source>
        <dbReference type="ARBA" id="ARBA00022741"/>
    </source>
</evidence>
<dbReference type="SUPFAM" id="SSF51230">
    <property type="entry name" value="Single hybrid motif"/>
    <property type="match status" value="1"/>
</dbReference>
<dbReference type="InterPro" id="IPR023631">
    <property type="entry name" value="Amidase_dom"/>
</dbReference>
<reference evidence="7 8" key="1">
    <citation type="submission" date="2018-05" db="EMBL/GenBank/DDBJ databases">
        <title>Genome sequencing and assembly of the regulated plant pathogen Lachnellula willkommii and related sister species for the development of diagnostic species identification markers.</title>
        <authorList>
            <person name="Giroux E."/>
            <person name="Bilodeau G."/>
        </authorList>
    </citation>
    <scope>NUCLEOTIDE SEQUENCE [LARGE SCALE GENOMIC DNA]</scope>
    <source>
        <strain evidence="7 8">CBS 268.59</strain>
    </source>
</reference>
<dbReference type="EMBL" id="QGMK01000894">
    <property type="protein sequence ID" value="TVY75991.1"/>
    <property type="molecule type" value="Genomic_DNA"/>
</dbReference>
<evidence type="ECO:0000313" key="8">
    <source>
        <dbReference type="Proteomes" id="UP000469558"/>
    </source>
</evidence>
<dbReference type="Pfam" id="PF01425">
    <property type="entry name" value="Amidase"/>
    <property type="match status" value="2"/>
</dbReference>
<name>A0A8T9C1U6_9HELO</name>
<keyword evidence="8" id="KW-1185">Reference proteome</keyword>
<dbReference type="InterPro" id="IPR011764">
    <property type="entry name" value="Biotin_carboxylation_dom"/>
</dbReference>
<dbReference type="Gene3D" id="2.40.50.100">
    <property type="match status" value="1"/>
</dbReference>
<dbReference type="PANTHER" id="PTHR11895">
    <property type="entry name" value="TRANSAMIDASE"/>
    <property type="match status" value="1"/>
</dbReference>
<dbReference type="InterPro" id="IPR036928">
    <property type="entry name" value="AS_sf"/>
</dbReference>
<dbReference type="Gene3D" id="2.40.100.10">
    <property type="entry name" value="Cyclophilin-like"/>
    <property type="match status" value="2"/>
</dbReference>
<dbReference type="SMART" id="SM00796">
    <property type="entry name" value="AHS1"/>
    <property type="match status" value="1"/>
</dbReference>
<dbReference type="AlphaFoldDB" id="A0A8T9C1U6"/>
<dbReference type="InterPro" id="IPR000089">
    <property type="entry name" value="Biotin_lipoyl"/>
</dbReference>
<dbReference type="PANTHER" id="PTHR11895:SF169">
    <property type="entry name" value="GLUTAMYL-TRNA(GLN) AMIDOTRANSFERASE"/>
    <property type="match status" value="1"/>
</dbReference>
<dbReference type="InterPro" id="IPR000120">
    <property type="entry name" value="Amidase"/>
</dbReference>
<sequence>MQKYHSAHEFVPTVLLGVTPQSQLSIGKQSRSLFHLDYLDPADPAWISLATSDHLRRQWKEIESLQRQGKHLPLFGVPFAVKDNIDGAGLPTTAACPDFSYLPTKDAEVVRALRAAGTVLIGKTNLDALATGLIGTRSPYGAVPNTFNSKYISGGSSSGSASVVARGFVPFALGTDTAGSGRVPAGLNNILGLKATRGALSARGVVPACRTLDCVSILALTIADASVVFHVAASYDPQDSYSRAVIAFSLLFKLANLLYEGPWVAESFSAIEDFIVKDDVKIDPVVRGIIQRAHNFSAVDFFDSEYRKNDLIREIEVQFQDYDAILVPTDPLFPTHEDIKGEPVLENARLGRYTNFVNFLDWTALSVPAGFRTDGLPFGLTIISTRWQEEKLTRLGSQWLSTTPRQLGATQVTFQDMMTTPKDAPGSLAMIPLVVVGAHLSGVPLNAQLTDTCATFRCAEKTSCSYRLYQLASTTNIRKPDLRRVVEGEEIGLPIDVEVWDISTSGLGTLMSLLSSPLAIGSVELSDGEWMKGFFFWRTYVQSLTPPETLTPAKKSDPKPLFNSVLIANRGDIAVRIISTLKKLGIRPGQILEASFPEGVRVDTWIKSVSIVSPAYDPLLAKVFVCAYDRPEAIRKLAAALENTTLSGLQTNLEYLKQILQSHDFQNGTYQTNTLDSFKYQVPAFEVLDPGPSTTVQDYPGRQADLECTRAGPALLFHRDAYVCIVGGQASLEIDGTDASLSSQLYIKAGQNLKLGEIKTGCRAYISVKGGISVPPFLGSRSTFALGKIGGHCGRELRVGNIIPFDQSSNTAPIEDVKSYSTILPKYGKSWVINVLPGPHAFSDSFSESAFAELFQNPRKVHYNSNRVGVRLTGPKPTWARSDGLSFRIYACIEAHKEAPIPGVVELTPGVRSLHVAYNSSQDEIVAALQAATSVFSLESFVHGIPSRTFILPPASEDSASLAAVQRYSQTIRENSPWLPSNVDFLQRINGLETKPWIVGIGGQYLCIYGIESPGGYQLVGRTVPIWNRWAKREKPWMFNIFDQIRFYPISEEKLIQARELGQDDKLVTIVDGTFDIEKYERWLEENAADIASVTNKRRETLKISNPLSEAMRPGTSQLEANNQESMESGNGIQLRAGIAGRCWKAAVGVGDVVEEGQTLFWIEAMKMEIKINAPIKGTFSAVFVKPGDVLGAESRMATLVPL</sequence>
<dbReference type="InterPro" id="IPR029000">
    <property type="entry name" value="Cyclophilin-like_dom_sf"/>
</dbReference>
<dbReference type="CDD" id="cd06850">
    <property type="entry name" value="biotinyl_domain"/>
    <property type="match status" value="1"/>
</dbReference>
<dbReference type="Pfam" id="PF02785">
    <property type="entry name" value="Biotin_carb_C"/>
    <property type="match status" value="1"/>
</dbReference>
<dbReference type="PROSITE" id="PS50979">
    <property type="entry name" value="BC"/>
    <property type="match status" value="1"/>
</dbReference>